<dbReference type="EMBL" id="PDCK01000043">
    <property type="protein sequence ID" value="PRQ35076.1"/>
    <property type="molecule type" value="Genomic_DNA"/>
</dbReference>
<evidence type="ECO:0000313" key="1">
    <source>
        <dbReference type="EMBL" id="PRQ35076.1"/>
    </source>
</evidence>
<reference evidence="1 2" key="1">
    <citation type="journal article" date="2018" name="Nat. Genet.">
        <title>The Rosa genome provides new insights in the design of modern roses.</title>
        <authorList>
            <person name="Bendahmane M."/>
        </authorList>
    </citation>
    <scope>NUCLEOTIDE SEQUENCE [LARGE SCALE GENOMIC DNA]</scope>
    <source>
        <strain evidence="2">cv. Old Blush</strain>
    </source>
</reference>
<organism evidence="1 2">
    <name type="scientific">Rosa chinensis</name>
    <name type="common">China rose</name>
    <dbReference type="NCBI Taxonomy" id="74649"/>
    <lineage>
        <taxon>Eukaryota</taxon>
        <taxon>Viridiplantae</taxon>
        <taxon>Streptophyta</taxon>
        <taxon>Embryophyta</taxon>
        <taxon>Tracheophyta</taxon>
        <taxon>Spermatophyta</taxon>
        <taxon>Magnoliopsida</taxon>
        <taxon>eudicotyledons</taxon>
        <taxon>Gunneridae</taxon>
        <taxon>Pentapetalae</taxon>
        <taxon>rosids</taxon>
        <taxon>fabids</taxon>
        <taxon>Rosales</taxon>
        <taxon>Rosaceae</taxon>
        <taxon>Rosoideae</taxon>
        <taxon>Rosoideae incertae sedis</taxon>
        <taxon>Rosa</taxon>
    </lineage>
</organism>
<proteinExistence type="predicted"/>
<accession>A0A2P6QLM8</accession>
<comment type="caution">
    <text evidence="1">The sequence shown here is derived from an EMBL/GenBank/DDBJ whole genome shotgun (WGS) entry which is preliminary data.</text>
</comment>
<gene>
    <name evidence="1" type="ORF">RchiOBHm_Chr5g0076071</name>
</gene>
<sequence length="113" mass="13243">MVSELWLLILWTIFDFRSVRLLLVSAFELRCSSSSSENPVLRFRIISIQLILNILCPNFFNCARRLQLAGYCFTATISQQNLVLIKFGIYSMLRSYFWSCNVYGYHLIVLLFV</sequence>
<evidence type="ECO:0000313" key="2">
    <source>
        <dbReference type="Proteomes" id="UP000238479"/>
    </source>
</evidence>
<dbReference type="Proteomes" id="UP000238479">
    <property type="component" value="Chromosome 5"/>
</dbReference>
<dbReference type="Gramene" id="PRQ35076">
    <property type="protein sequence ID" value="PRQ35076"/>
    <property type="gene ID" value="RchiOBHm_Chr5g0076071"/>
</dbReference>
<keyword evidence="2" id="KW-1185">Reference proteome</keyword>
<name>A0A2P6QLM8_ROSCH</name>
<protein>
    <submittedName>
        <fullName evidence="1">Uncharacterized protein</fullName>
    </submittedName>
</protein>
<dbReference type="AlphaFoldDB" id="A0A2P6QLM8"/>